<evidence type="ECO:0000256" key="5">
    <source>
        <dbReference type="ARBA" id="ARBA00023136"/>
    </source>
</evidence>
<evidence type="ECO:0000256" key="2">
    <source>
        <dbReference type="ARBA" id="ARBA00005975"/>
    </source>
</evidence>
<name>A0A1R2CVH2_9CILI</name>
<evidence type="ECO:0000256" key="4">
    <source>
        <dbReference type="ARBA" id="ARBA00022833"/>
    </source>
</evidence>
<comment type="caution">
    <text evidence="8">The sequence shown here is derived from an EMBL/GenBank/DDBJ whole genome shotgun (WGS) entry which is preliminary data.</text>
</comment>
<dbReference type="GO" id="GO:0016020">
    <property type="term" value="C:membrane"/>
    <property type="evidence" value="ECO:0007669"/>
    <property type="project" value="UniProtKB-SubCell"/>
</dbReference>
<evidence type="ECO:0000256" key="3">
    <source>
        <dbReference type="ARBA" id="ARBA00022723"/>
    </source>
</evidence>
<dbReference type="InterPro" id="IPR006629">
    <property type="entry name" value="LITAF"/>
</dbReference>
<proteinExistence type="inferred from homology"/>
<feature type="domain" description="LITAF" evidence="7">
    <location>
        <begin position="24"/>
        <end position="108"/>
    </location>
</feature>
<evidence type="ECO:0000313" key="8">
    <source>
        <dbReference type="EMBL" id="OMJ93008.1"/>
    </source>
</evidence>
<evidence type="ECO:0000313" key="9">
    <source>
        <dbReference type="Proteomes" id="UP000187209"/>
    </source>
</evidence>
<dbReference type="PANTHER" id="PTHR23292">
    <property type="entry name" value="LIPOPOLYSACCHARIDE-INDUCED TUMOR NECROSIS FACTOR-ALPHA FACTOR"/>
    <property type="match status" value="1"/>
</dbReference>
<organism evidence="8 9">
    <name type="scientific">Stentor coeruleus</name>
    <dbReference type="NCBI Taxonomy" id="5963"/>
    <lineage>
        <taxon>Eukaryota</taxon>
        <taxon>Sar</taxon>
        <taxon>Alveolata</taxon>
        <taxon>Ciliophora</taxon>
        <taxon>Postciliodesmatophora</taxon>
        <taxon>Heterotrichea</taxon>
        <taxon>Heterotrichida</taxon>
        <taxon>Stentoridae</taxon>
        <taxon>Stentor</taxon>
    </lineage>
</organism>
<keyword evidence="4" id="KW-0862">Zinc</keyword>
<sequence length="113" mass="12847">MEEDDEYVIQVEDNGDKNKGHEKKKTSLEMQREAMLNTPKNLQCAKCNKKVWTNYSYHLGKTAKITAVVLALIAGCCCLCCIPLCNQKFKEIRHHCPKCKTLLAVDDPFDNKA</sequence>
<keyword evidence="5 6" id="KW-0472">Membrane</keyword>
<protein>
    <recommendedName>
        <fullName evidence="7">LITAF domain-containing protein</fullName>
    </recommendedName>
</protein>
<evidence type="ECO:0000256" key="6">
    <source>
        <dbReference type="SAM" id="Phobius"/>
    </source>
</evidence>
<keyword evidence="6" id="KW-0812">Transmembrane</keyword>
<dbReference type="AlphaFoldDB" id="A0A1R2CVH2"/>
<dbReference type="PANTHER" id="PTHR23292:SF6">
    <property type="entry name" value="FI16602P1-RELATED"/>
    <property type="match status" value="1"/>
</dbReference>
<evidence type="ECO:0000259" key="7">
    <source>
        <dbReference type="PROSITE" id="PS51837"/>
    </source>
</evidence>
<reference evidence="8 9" key="1">
    <citation type="submission" date="2016-11" db="EMBL/GenBank/DDBJ databases">
        <title>The macronuclear genome of Stentor coeruleus: a giant cell with tiny introns.</title>
        <authorList>
            <person name="Slabodnick M."/>
            <person name="Ruby J.G."/>
            <person name="Reiff S.B."/>
            <person name="Swart E.C."/>
            <person name="Gosai S."/>
            <person name="Prabakaran S."/>
            <person name="Witkowska E."/>
            <person name="Larue G.E."/>
            <person name="Fisher S."/>
            <person name="Freeman R.M."/>
            <person name="Gunawardena J."/>
            <person name="Chu W."/>
            <person name="Stover N.A."/>
            <person name="Gregory B.D."/>
            <person name="Nowacki M."/>
            <person name="Derisi J."/>
            <person name="Roy S.W."/>
            <person name="Marshall W.F."/>
            <person name="Sood P."/>
        </authorList>
    </citation>
    <scope>NUCLEOTIDE SEQUENCE [LARGE SCALE GENOMIC DNA]</scope>
    <source>
        <strain evidence="8">WM001</strain>
    </source>
</reference>
<comment type="similarity">
    <text evidence="2">Belongs to the CDIP1/LITAF family.</text>
</comment>
<dbReference type="PROSITE" id="PS51837">
    <property type="entry name" value="LITAF"/>
    <property type="match status" value="1"/>
</dbReference>
<keyword evidence="6" id="KW-1133">Transmembrane helix</keyword>
<dbReference type="Pfam" id="PF10601">
    <property type="entry name" value="zf-LITAF-like"/>
    <property type="match status" value="1"/>
</dbReference>
<gene>
    <name evidence="8" type="ORF">SteCoe_4087</name>
</gene>
<dbReference type="InterPro" id="IPR037519">
    <property type="entry name" value="LITAF_fam"/>
</dbReference>
<dbReference type="Proteomes" id="UP000187209">
    <property type="component" value="Unassembled WGS sequence"/>
</dbReference>
<evidence type="ECO:0000256" key="1">
    <source>
        <dbReference type="ARBA" id="ARBA00004170"/>
    </source>
</evidence>
<keyword evidence="9" id="KW-1185">Reference proteome</keyword>
<dbReference type="SMART" id="SM00714">
    <property type="entry name" value="LITAF"/>
    <property type="match status" value="1"/>
</dbReference>
<feature type="transmembrane region" description="Helical" evidence="6">
    <location>
        <begin position="65"/>
        <end position="85"/>
    </location>
</feature>
<dbReference type="GO" id="GO:0008270">
    <property type="term" value="F:zinc ion binding"/>
    <property type="evidence" value="ECO:0007669"/>
    <property type="project" value="TreeGrafter"/>
</dbReference>
<comment type="subcellular location">
    <subcellularLocation>
        <location evidence="1">Membrane</location>
        <topology evidence="1">Peripheral membrane protein</topology>
    </subcellularLocation>
</comment>
<accession>A0A1R2CVH2</accession>
<keyword evidence="3" id="KW-0479">Metal-binding</keyword>
<dbReference type="EMBL" id="MPUH01000050">
    <property type="protein sequence ID" value="OMJ93008.1"/>
    <property type="molecule type" value="Genomic_DNA"/>
</dbReference>